<dbReference type="Pfam" id="PF03477">
    <property type="entry name" value="ATP-cone"/>
    <property type="match status" value="1"/>
</dbReference>
<reference evidence="6" key="1">
    <citation type="submission" date="2017-09" db="EMBL/GenBank/DDBJ databases">
        <title>Depth-based differentiation of microbial function through sediment-hosted aquifers and enrichment of novel symbionts in the deep terrestrial subsurface.</title>
        <authorList>
            <person name="Probst A.J."/>
            <person name="Ladd B."/>
            <person name="Jarett J.K."/>
            <person name="Geller-Mcgrath D.E."/>
            <person name="Sieber C.M.K."/>
            <person name="Emerson J.B."/>
            <person name="Anantharaman K."/>
            <person name="Thomas B.C."/>
            <person name="Malmstrom R."/>
            <person name="Stieglmeier M."/>
            <person name="Klingl A."/>
            <person name="Woyke T."/>
            <person name="Ryan C.M."/>
            <person name="Banfield J.F."/>
        </authorList>
    </citation>
    <scope>NUCLEOTIDE SEQUENCE [LARGE SCALE GENOMIC DNA]</scope>
</reference>
<evidence type="ECO:0000256" key="2">
    <source>
        <dbReference type="ARBA" id="ARBA00022840"/>
    </source>
</evidence>
<dbReference type="PROSITE" id="PS51161">
    <property type="entry name" value="ATP_CONE"/>
    <property type="match status" value="1"/>
</dbReference>
<keyword evidence="2 3" id="KW-0067">ATP-binding</keyword>
<accession>A0A2M7FCQ9</accession>
<evidence type="ECO:0000313" key="5">
    <source>
        <dbReference type="EMBL" id="PIV87160.1"/>
    </source>
</evidence>
<dbReference type="GO" id="GO:0005524">
    <property type="term" value="F:ATP binding"/>
    <property type="evidence" value="ECO:0007669"/>
    <property type="project" value="UniProtKB-UniRule"/>
</dbReference>
<dbReference type="AlphaFoldDB" id="A0A2M7FCQ9"/>
<protein>
    <recommendedName>
        <fullName evidence="4">ATP-cone domain-containing protein</fullName>
    </recommendedName>
</protein>
<evidence type="ECO:0000256" key="3">
    <source>
        <dbReference type="PROSITE-ProRule" id="PRU00492"/>
    </source>
</evidence>
<evidence type="ECO:0000259" key="4">
    <source>
        <dbReference type="PROSITE" id="PS51161"/>
    </source>
</evidence>
<comment type="caution">
    <text evidence="5">The sequence shown here is derived from an EMBL/GenBank/DDBJ whole genome shotgun (WGS) entry which is preliminary data.</text>
</comment>
<keyword evidence="1 3" id="KW-0547">Nucleotide-binding</keyword>
<proteinExistence type="predicted"/>
<dbReference type="InterPro" id="IPR005144">
    <property type="entry name" value="ATP-cone_dom"/>
</dbReference>
<feature type="non-terminal residue" evidence="5">
    <location>
        <position position="138"/>
    </location>
</feature>
<dbReference type="Proteomes" id="UP000228497">
    <property type="component" value="Unassembled WGS sequence"/>
</dbReference>
<sequence length="138" mass="15831">MSKTTKISVRTKTLEQDNFLTPAKNVELISKETRRYRDMIPQIEKRDGRLVQFDFDKISSAVWKAMAEVGEGDQEDAVLVSHQVAGELGRFAKKYKNFLPGVEGIQDSVEKYLILNDYVKTAKAYILYRDKRAQLRAA</sequence>
<organism evidence="5 6">
    <name type="scientific">Candidatus Kaiserbacteria bacterium CG17_big_fil_post_rev_8_21_14_2_50_51_7</name>
    <dbReference type="NCBI Taxonomy" id="1974613"/>
    <lineage>
        <taxon>Bacteria</taxon>
        <taxon>Candidatus Kaiseribacteriota</taxon>
    </lineage>
</organism>
<evidence type="ECO:0000313" key="6">
    <source>
        <dbReference type="Proteomes" id="UP000228497"/>
    </source>
</evidence>
<gene>
    <name evidence="5" type="ORF">COW49_01150</name>
</gene>
<name>A0A2M7FCQ9_9BACT</name>
<feature type="domain" description="ATP-cone" evidence="4">
    <location>
        <begin position="41"/>
        <end position="136"/>
    </location>
</feature>
<dbReference type="EMBL" id="PFFD01000049">
    <property type="protein sequence ID" value="PIV87160.1"/>
    <property type="molecule type" value="Genomic_DNA"/>
</dbReference>
<evidence type="ECO:0000256" key="1">
    <source>
        <dbReference type="ARBA" id="ARBA00022741"/>
    </source>
</evidence>